<reference evidence="1 2" key="1">
    <citation type="submission" date="2018-05" db="EMBL/GenBank/DDBJ databases">
        <title>Genomic Encyclopedia of Type Strains, Phase IV (KMG-IV): sequencing the most valuable type-strain genomes for metagenomic binning, comparative biology and taxonomic classification.</title>
        <authorList>
            <person name="Goeker M."/>
        </authorList>
    </citation>
    <scope>NUCLEOTIDE SEQUENCE [LARGE SCALE GENOMIC DNA]</scope>
    <source>
        <strain evidence="1 2">DSM 19792</strain>
    </source>
</reference>
<proteinExistence type="predicted"/>
<evidence type="ECO:0000313" key="1">
    <source>
        <dbReference type="EMBL" id="PXX46785.1"/>
    </source>
</evidence>
<keyword evidence="2" id="KW-1185">Reference proteome</keyword>
<protein>
    <submittedName>
        <fullName evidence="1">Uncharacterized protein</fullName>
    </submittedName>
</protein>
<sequence>MNVRPDPLPPHLTRLEVELLSLRVEHPPGWKSMNVRTAPLPLSPLLNPQNICNYFRLGHANYVN</sequence>
<gene>
    <name evidence="1" type="ORF">DFR42_101361</name>
</gene>
<comment type="caution">
    <text evidence="1">The sequence shown here is derived from an EMBL/GenBank/DDBJ whole genome shotgun (WGS) entry which is preliminary data.</text>
</comment>
<dbReference type="EMBL" id="QJKB01000001">
    <property type="protein sequence ID" value="PXX46785.1"/>
    <property type="molecule type" value="Genomic_DNA"/>
</dbReference>
<organism evidence="1 2">
    <name type="scientific">Undibacterium pigrum</name>
    <dbReference type="NCBI Taxonomy" id="401470"/>
    <lineage>
        <taxon>Bacteria</taxon>
        <taxon>Pseudomonadati</taxon>
        <taxon>Pseudomonadota</taxon>
        <taxon>Betaproteobacteria</taxon>
        <taxon>Burkholderiales</taxon>
        <taxon>Oxalobacteraceae</taxon>
        <taxon>Undibacterium</taxon>
    </lineage>
</organism>
<dbReference type="Proteomes" id="UP000247792">
    <property type="component" value="Unassembled WGS sequence"/>
</dbReference>
<name>A0A318JG78_9BURK</name>
<accession>A0A318JG78</accession>
<evidence type="ECO:0000313" key="2">
    <source>
        <dbReference type="Proteomes" id="UP000247792"/>
    </source>
</evidence>
<dbReference type="AlphaFoldDB" id="A0A318JG78"/>